<proteinExistence type="inferred from homology"/>
<evidence type="ECO:0000313" key="7">
    <source>
        <dbReference type="Proteomes" id="UP000010296"/>
    </source>
</evidence>
<evidence type="ECO:0000256" key="1">
    <source>
        <dbReference type="ARBA" id="ARBA00005417"/>
    </source>
</evidence>
<dbReference type="PANTHER" id="PTHR42711">
    <property type="entry name" value="ABC TRANSPORTER ATP-BINDING PROTEIN"/>
    <property type="match status" value="1"/>
</dbReference>
<dbReference type="PANTHER" id="PTHR42711:SF5">
    <property type="entry name" value="ABC TRANSPORTER ATP-BINDING PROTEIN NATA"/>
    <property type="match status" value="1"/>
</dbReference>
<evidence type="ECO:0000256" key="3">
    <source>
        <dbReference type="ARBA" id="ARBA00022741"/>
    </source>
</evidence>
<dbReference type="GO" id="GO:0005524">
    <property type="term" value="F:ATP binding"/>
    <property type="evidence" value="ECO:0007669"/>
    <property type="project" value="UniProtKB-KW"/>
</dbReference>
<feature type="domain" description="ABC transporter" evidence="5">
    <location>
        <begin position="17"/>
        <end position="60"/>
    </location>
</feature>
<dbReference type="Gene3D" id="3.40.50.300">
    <property type="entry name" value="P-loop containing nucleotide triphosphate hydrolases"/>
    <property type="match status" value="1"/>
</dbReference>
<reference evidence="6 7" key="1">
    <citation type="submission" date="2010-12" db="EMBL/GenBank/DDBJ databases">
        <authorList>
            <person name="Muzny D."/>
            <person name="Qin X."/>
            <person name="Deng J."/>
            <person name="Jiang H."/>
            <person name="Liu Y."/>
            <person name="Qu J."/>
            <person name="Song X.-Z."/>
            <person name="Zhang L."/>
            <person name="Thornton R."/>
            <person name="Coyle M."/>
            <person name="Francisco L."/>
            <person name="Jackson L."/>
            <person name="Javaid M."/>
            <person name="Korchina V."/>
            <person name="Kovar C."/>
            <person name="Mata R."/>
            <person name="Mathew T."/>
            <person name="Ngo R."/>
            <person name="Nguyen L."/>
            <person name="Nguyen N."/>
            <person name="Okwuonu G."/>
            <person name="Ongeri F."/>
            <person name="Pham C."/>
            <person name="Simmons D."/>
            <person name="Wilczek-Boney K."/>
            <person name="Hale W."/>
            <person name="Jakkamsetti A."/>
            <person name="Pham P."/>
            <person name="Ruth R."/>
            <person name="San Lucas F."/>
            <person name="Warren J."/>
            <person name="Zhang J."/>
            <person name="Zhao Z."/>
            <person name="Zhou C."/>
            <person name="Zhu D."/>
            <person name="Lee S."/>
            <person name="Bess C."/>
            <person name="Blankenburg K."/>
            <person name="Forbes L."/>
            <person name="Fu Q."/>
            <person name="Gubbala S."/>
            <person name="Hirani K."/>
            <person name="Jayaseelan J.C."/>
            <person name="Lara F."/>
            <person name="Munidasa M."/>
            <person name="Palculict T."/>
            <person name="Patil S."/>
            <person name="Pu L.-L."/>
            <person name="Saada N."/>
            <person name="Tang L."/>
            <person name="Weissenberger G."/>
            <person name="Zhu Y."/>
            <person name="Hemphill L."/>
            <person name="Shang Y."/>
            <person name="Youmans B."/>
            <person name="Ayvaz T."/>
            <person name="Ross M."/>
            <person name="Santibanez J."/>
            <person name="Aqrawi P."/>
            <person name="Gross S."/>
            <person name="Joshi V."/>
            <person name="Fowler G."/>
            <person name="Nazareth L."/>
            <person name="Reid J."/>
            <person name="Worley K."/>
            <person name="Petrosino J."/>
            <person name="Highlander S."/>
            <person name="Gibbs R."/>
        </authorList>
    </citation>
    <scope>NUCLEOTIDE SEQUENCE [LARGE SCALE GENOMIC DNA]</scope>
    <source>
        <strain evidence="7">DSM 15952 / CCUG 50447 / LMG 22039 / TP 1.5</strain>
    </source>
</reference>
<protein>
    <recommendedName>
        <fullName evidence="5">ABC transporter domain-containing protein</fullName>
    </recommendedName>
</protein>
<dbReference type="HOGENOM" id="CLU_000604_1_15_9"/>
<evidence type="ECO:0000259" key="5">
    <source>
        <dbReference type="Pfam" id="PF00005"/>
    </source>
</evidence>
<dbReference type="InterPro" id="IPR027417">
    <property type="entry name" value="P-loop_NTPase"/>
</dbReference>
<organism evidence="6 7">
    <name type="scientific">Enterococcus italicus (strain DSM 15952 / CCUG 50447 / LMG 22039 / TP 1.5)</name>
    <dbReference type="NCBI Taxonomy" id="888064"/>
    <lineage>
        <taxon>Bacteria</taxon>
        <taxon>Bacillati</taxon>
        <taxon>Bacillota</taxon>
        <taxon>Bacilli</taxon>
        <taxon>Lactobacillales</taxon>
        <taxon>Enterococcaceae</taxon>
        <taxon>Enterococcus</taxon>
    </lineage>
</organism>
<dbReference type="eggNOG" id="COG1131">
    <property type="taxonomic scope" value="Bacteria"/>
</dbReference>
<comment type="similarity">
    <text evidence="1">Belongs to the ABC transporter superfamily.</text>
</comment>
<dbReference type="RefSeq" id="WP_007208829.1">
    <property type="nucleotide sequence ID" value="NZ_GL622241.1"/>
</dbReference>
<accession>E6LHH6</accession>
<evidence type="ECO:0000313" key="6">
    <source>
        <dbReference type="EMBL" id="EFU73328.1"/>
    </source>
</evidence>
<evidence type="ECO:0000256" key="4">
    <source>
        <dbReference type="ARBA" id="ARBA00022840"/>
    </source>
</evidence>
<evidence type="ECO:0000256" key="2">
    <source>
        <dbReference type="ARBA" id="ARBA00022448"/>
    </source>
</evidence>
<dbReference type="STRING" id="888064.HMPREF9088_1816"/>
<keyword evidence="7" id="KW-1185">Reference proteome</keyword>
<name>E6LHH6_ENTI1</name>
<dbReference type="Proteomes" id="UP000010296">
    <property type="component" value="Unassembled WGS sequence"/>
</dbReference>
<feature type="non-terminal residue" evidence="6">
    <location>
        <position position="64"/>
    </location>
</feature>
<dbReference type="SUPFAM" id="SSF52540">
    <property type="entry name" value="P-loop containing nucleoside triphosphate hydrolases"/>
    <property type="match status" value="1"/>
</dbReference>
<keyword evidence="3" id="KW-0547">Nucleotide-binding</keyword>
<dbReference type="Pfam" id="PF00005">
    <property type="entry name" value="ABC_tran"/>
    <property type="match status" value="1"/>
</dbReference>
<gene>
    <name evidence="6" type="ORF">HMPREF9088_1816</name>
</gene>
<keyword evidence="4" id="KW-0067">ATP-binding</keyword>
<dbReference type="InterPro" id="IPR050763">
    <property type="entry name" value="ABC_transporter_ATP-binding"/>
</dbReference>
<comment type="caution">
    <text evidence="6">The sequence shown here is derived from an EMBL/GenBank/DDBJ whole genome shotgun (WGS) entry which is preliminary data.</text>
</comment>
<sequence>MIEIKNLVKKYGNHIALDHVSFSIEKGKIYGLLGANGAGKSTTMNIITGYIGATSGSVEIWCAS</sequence>
<dbReference type="EMBL" id="AEPV01000070">
    <property type="protein sequence ID" value="EFU73328.1"/>
    <property type="molecule type" value="Genomic_DNA"/>
</dbReference>
<dbReference type="GO" id="GO:0016887">
    <property type="term" value="F:ATP hydrolysis activity"/>
    <property type="evidence" value="ECO:0007669"/>
    <property type="project" value="InterPro"/>
</dbReference>
<dbReference type="InterPro" id="IPR003439">
    <property type="entry name" value="ABC_transporter-like_ATP-bd"/>
</dbReference>
<keyword evidence="2" id="KW-0813">Transport</keyword>
<dbReference type="AlphaFoldDB" id="E6LHH6"/>